<gene>
    <name evidence="6" type="ORF">N7U68_15130</name>
</gene>
<dbReference type="Proteomes" id="UP001064087">
    <property type="component" value="Chromosome"/>
</dbReference>
<evidence type="ECO:0000256" key="2">
    <source>
        <dbReference type="ARBA" id="ARBA00023015"/>
    </source>
</evidence>
<dbReference type="SUPFAM" id="SSF53850">
    <property type="entry name" value="Periplasmic binding protein-like II"/>
    <property type="match status" value="1"/>
</dbReference>
<keyword evidence="4" id="KW-0804">Transcription</keyword>
<evidence type="ECO:0000256" key="4">
    <source>
        <dbReference type="ARBA" id="ARBA00023163"/>
    </source>
</evidence>
<evidence type="ECO:0000259" key="5">
    <source>
        <dbReference type="PROSITE" id="PS50931"/>
    </source>
</evidence>
<proteinExistence type="inferred from homology"/>
<feature type="domain" description="HTH lysR-type" evidence="5">
    <location>
        <begin position="5"/>
        <end position="63"/>
    </location>
</feature>
<evidence type="ECO:0000256" key="3">
    <source>
        <dbReference type="ARBA" id="ARBA00023125"/>
    </source>
</evidence>
<keyword evidence="3" id="KW-0238">DNA-binding</keyword>
<dbReference type="PANTHER" id="PTHR30346:SF0">
    <property type="entry name" value="HCA OPERON TRANSCRIPTIONAL ACTIVATOR HCAR"/>
    <property type="match status" value="1"/>
</dbReference>
<evidence type="ECO:0000313" key="6">
    <source>
        <dbReference type="EMBL" id="UXX82419.1"/>
    </source>
</evidence>
<protein>
    <submittedName>
        <fullName evidence="6">LysR family transcriptional regulator</fullName>
    </submittedName>
</protein>
<dbReference type="InterPro" id="IPR000847">
    <property type="entry name" value="LysR_HTH_N"/>
</dbReference>
<dbReference type="InterPro" id="IPR036388">
    <property type="entry name" value="WH-like_DNA-bd_sf"/>
</dbReference>
<evidence type="ECO:0000313" key="7">
    <source>
        <dbReference type="Proteomes" id="UP001064087"/>
    </source>
</evidence>
<keyword evidence="7" id="KW-1185">Reference proteome</keyword>
<dbReference type="Pfam" id="PF00126">
    <property type="entry name" value="HTH_1"/>
    <property type="match status" value="1"/>
</dbReference>
<dbReference type="PROSITE" id="PS50931">
    <property type="entry name" value="HTH_LYSR"/>
    <property type="match status" value="1"/>
</dbReference>
<dbReference type="InterPro" id="IPR036390">
    <property type="entry name" value="WH_DNA-bd_sf"/>
</dbReference>
<dbReference type="Gene3D" id="3.40.190.10">
    <property type="entry name" value="Periplasmic binding protein-like II"/>
    <property type="match status" value="2"/>
</dbReference>
<dbReference type="EMBL" id="CP106738">
    <property type="protein sequence ID" value="UXX82419.1"/>
    <property type="molecule type" value="Genomic_DNA"/>
</dbReference>
<dbReference type="Pfam" id="PF03466">
    <property type="entry name" value="LysR_substrate"/>
    <property type="match status" value="1"/>
</dbReference>
<dbReference type="InterPro" id="IPR005119">
    <property type="entry name" value="LysR_subst-bd"/>
</dbReference>
<keyword evidence="2" id="KW-0805">Transcription regulation</keyword>
<dbReference type="SUPFAM" id="SSF46785">
    <property type="entry name" value="Winged helix' DNA-binding domain"/>
    <property type="match status" value="1"/>
</dbReference>
<organism evidence="6 7">
    <name type="scientific">Roseovarius pelagicus</name>
    <dbReference type="NCBI Taxonomy" id="2980108"/>
    <lineage>
        <taxon>Bacteria</taxon>
        <taxon>Pseudomonadati</taxon>
        <taxon>Pseudomonadota</taxon>
        <taxon>Alphaproteobacteria</taxon>
        <taxon>Rhodobacterales</taxon>
        <taxon>Roseobacteraceae</taxon>
        <taxon>Roseovarius</taxon>
    </lineage>
</organism>
<name>A0ABY6D961_9RHOB</name>
<comment type="similarity">
    <text evidence="1">Belongs to the LysR transcriptional regulatory family.</text>
</comment>
<dbReference type="PANTHER" id="PTHR30346">
    <property type="entry name" value="TRANSCRIPTIONAL DUAL REGULATOR HCAR-RELATED"/>
    <property type="match status" value="1"/>
</dbReference>
<dbReference type="Gene3D" id="1.10.10.10">
    <property type="entry name" value="Winged helix-like DNA-binding domain superfamily/Winged helix DNA-binding domain"/>
    <property type="match status" value="1"/>
</dbReference>
<sequence>MNSRLSLRQLRYFASAAKHGSFKRAAEVMNVSASSISLSVGQLEGVIGCQLFERRHARGLVLTDAGKETLIEARNVLSGVEGIEQSGGRRDGGLEGALEVGVLRSLAPYVIPAFLEAFRARYPGIDVYISEGVISDLLSGLVSGRSDLALTYDTDLPAAIRTWPVLDLPPRILVAQGHPLAGLSRASLRDFEDYPYILADYANTRDYIFSIFADCGLGLPRIAQRVQSFELLRNLVGRSDAYALVNMCPPYGNDPDAPVRTIEILEEVRTPVLSLAGLRRVRPNPAQEAFIALAQEMIGSEMLLR</sequence>
<evidence type="ECO:0000256" key="1">
    <source>
        <dbReference type="ARBA" id="ARBA00009437"/>
    </source>
</evidence>
<reference evidence="6" key="1">
    <citation type="submission" date="2022-10" db="EMBL/GenBank/DDBJ databases">
        <title>Roseovarius pelagicus sp. nov., isolated from Arctic seawater.</title>
        <authorList>
            <person name="Hong Y.W."/>
            <person name="Hwang C.Y."/>
        </authorList>
    </citation>
    <scope>NUCLEOTIDE SEQUENCE</scope>
    <source>
        <strain evidence="6">HL-MP18</strain>
    </source>
</reference>
<accession>A0ABY6D961</accession>
<dbReference type="RefSeq" id="WP_165194256.1">
    <property type="nucleotide sequence ID" value="NZ_CP106738.1"/>
</dbReference>